<gene>
    <name evidence="8" type="ORF">GRX66_15735</name>
</gene>
<name>A0A6B0SJV3_9EURY</name>
<dbReference type="Pfam" id="PF09335">
    <property type="entry name" value="VTT_dom"/>
    <property type="match status" value="1"/>
</dbReference>
<evidence type="ECO:0000256" key="4">
    <source>
        <dbReference type="ARBA" id="ARBA00022989"/>
    </source>
</evidence>
<evidence type="ECO:0000313" key="8">
    <source>
        <dbReference type="EMBL" id="MXR21978.1"/>
    </source>
</evidence>
<evidence type="ECO:0000256" key="6">
    <source>
        <dbReference type="SAM" id="Phobius"/>
    </source>
</evidence>
<dbReference type="RefSeq" id="WP_159527385.1">
    <property type="nucleotide sequence ID" value="NZ_WUUU01000180.1"/>
</dbReference>
<dbReference type="InterPro" id="IPR015414">
    <property type="entry name" value="TMEM64"/>
</dbReference>
<feature type="domain" description="VTT" evidence="7">
    <location>
        <begin position="84"/>
        <end position="201"/>
    </location>
</feature>
<evidence type="ECO:0000256" key="5">
    <source>
        <dbReference type="ARBA" id="ARBA00023136"/>
    </source>
</evidence>
<dbReference type="PANTHER" id="PTHR12677">
    <property type="entry name" value="GOLGI APPARATUS MEMBRANE PROTEIN TVP38-RELATED"/>
    <property type="match status" value="1"/>
</dbReference>
<dbReference type="EMBL" id="WUUU01000180">
    <property type="protein sequence ID" value="MXR21978.1"/>
    <property type="molecule type" value="Genomic_DNA"/>
</dbReference>
<protein>
    <submittedName>
        <fullName evidence="8">TVP38/TMEM64 family protein</fullName>
    </submittedName>
</protein>
<comment type="caution">
    <text evidence="8">The sequence shown here is derived from an EMBL/GenBank/DDBJ whole genome shotgun (WGS) entry which is preliminary data.</text>
</comment>
<proteinExistence type="predicted"/>
<evidence type="ECO:0000256" key="3">
    <source>
        <dbReference type="ARBA" id="ARBA00022692"/>
    </source>
</evidence>
<reference evidence="8 9" key="1">
    <citation type="submission" date="2019-12" db="EMBL/GenBank/DDBJ databases">
        <title>Isolation and characterization of three novel carbon monoxide-oxidizing members of Halobacteria from salione crusts and soils.</title>
        <authorList>
            <person name="Myers M.R."/>
            <person name="King G.M."/>
        </authorList>
    </citation>
    <scope>NUCLEOTIDE SEQUENCE [LARGE SCALE GENOMIC DNA]</scope>
    <source>
        <strain evidence="8 9">PCN9</strain>
    </source>
</reference>
<organism evidence="8 9">
    <name type="scientific">Halobacterium bonnevillei</name>
    <dbReference type="NCBI Taxonomy" id="2692200"/>
    <lineage>
        <taxon>Archaea</taxon>
        <taxon>Methanobacteriati</taxon>
        <taxon>Methanobacteriota</taxon>
        <taxon>Stenosarchaea group</taxon>
        <taxon>Halobacteria</taxon>
        <taxon>Halobacteriales</taxon>
        <taxon>Halobacteriaceae</taxon>
        <taxon>Halobacterium</taxon>
    </lineage>
</organism>
<sequence length="246" mass="26634">MKSLREQKSRTVRAVFTSPTARRRTIAWLLVLVALLVASALVVDRWLPWLTDAAALRARIEATGPLAPAVFVLAQASQVVLAPIPGQVLAFVSGYLFGTAYGTLYSLLGATVGSYVVFRLSRRFGREHVERAIEPELVDQFDAVVKRRGLLALFAVFLVPGLPDDLICFVAGLTRLRIRDMLVVSFVGRFPGFLVANAAGAQLEAGDQLGAVALVTLLSVLSALGYVWRDELLRRLADASDEGSAQ</sequence>
<keyword evidence="4 6" id="KW-1133">Transmembrane helix</keyword>
<dbReference type="AlphaFoldDB" id="A0A6B0SJV3"/>
<dbReference type="PANTHER" id="PTHR12677:SF59">
    <property type="entry name" value="GOLGI APPARATUS MEMBRANE PROTEIN TVP38-RELATED"/>
    <property type="match status" value="1"/>
</dbReference>
<evidence type="ECO:0000256" key="2">
    <source>
        <dbReference type="ARBA" id="ARBA00022475"/>
    </source>
</evidence>
<dbReference type="Proteomes" id="UP000471521">
    <property type="component" value="Unassembled WGS sequence"/>
</dbReference>
<dbReference type="OrthoDB" id="235837at2157"/>
<dbReference type="InterPro" id="IPR032816">
    <property type="entry name" value="VTT_dom"/>
</dbReference>
<feature type="transmembrane region" description="Helical" evidence="6">
    <location>
        <begin position="95"/>
        <end position="118"/>
    </location>
</feature>
<evidence type="ECO:0000259" key="7">
    <source>
        <dbReference type="Pfam" id="PF09335"/>
    </source>
</evidence>
<dbReference type="GO" id="GO:0005886">
    <property type="term" value="C:plasma membrane"/>
    <property type="evidence" value="ECO:0007669"/>
    <property type="project" value="UniProtKB-SubCell"/>
</dbReference>
<comment type="subcellular location">
    <subcellularLocation>
        <location evidence="1">Cell membrane</location>
        <topology evidence="1">Multi-pass membrane protein</topology>
    </subcellularLocation>
</comment>
<accession>A0A6B0SJV3</accession>
<keyword evidence="5 6" id="KW-0472">Membrane</keyword>
<keyword evidence="9" id="KW-1185">Reference proteome</keyword>
<evidence type="ECO:0000256" key="1">
    <source>
        <dbReference type="ARBA" id="ARBA00004651"/>
    </source>
</evidence>
<feature type="transmembrane region" description="Helical" evidence="6">
    <location>
        <begin position="209"/>
        <end position="228"/>
    </location>
</feature>
<keyword evidence="2" id="KW-1003">Cell membrane</keyword>
<evidence type="ECO:0000313" key="9">
    <source>
        <dbReference type="Proteomes" id="UP000471521"/>
    </source>
</evidence>
<keyword evidence="3 6" id="KW-0812">Transmembrane</keyword>